<dbReference type="SUPFAM" id="SSF53098">
    <property type="entry name" value="Ribonuclease H-like"/>
    <property type="match status" value="1"/>
</dbReference>
<dbReference type="AlphaFoldDB" id="A0A6I3SMF9"/>
<organism evidence="2 3">
    <name type="scientific">Heliobacterium mobile</name>
    <name type="common">Heliobacillus mobilis</name>
    <dbReference type="NCBI Taxonomy" id="28064"/>
    <lineage>
        <taxon>Bacteria</taxon>
        <taxon>Bacillati</taxon>
        <taxon>Bacillota</taxon>
        <taxon>Clostridia</taxon>
        <taxon>Eubacteriales</taxon>
        <taxon>Heliobacteriaceae</taxon>
        <taxon>Heliobacterium</taxon>
    </lineage>
</organism>
<reference evidence="2 3" key="1">
    <citation type="submission" date="2019-11" db="EMBL/GenBank/DDBJ databases">
        <title>Whole-genome sequence of a the green, strictly anaerobic photosynthetic bacterium Heliobacillus mobilis DSM 6151.</title>
        <authorList>
            <person name="Kyndt J.A."/>
            <person name="Meyer T.E."/>
        </authorList>
    </citation>
    <scope>NUCLEOTIDE SEQUENCE [LARGE SCALE GENOMIC DNA]</scope>
    <source>
        <strain evidence="2 3">DSM 6151</strain>
    </source>
</reference>
<accession>A0A6I3SMF9</accession>
<feature type="domain" description="Transposase IS701-like DDE" evidence="1">
    <location>
        <begin position="73"/>
        <end position="174"/>
    </location>
</feature>
<evidence type="ECO:0000313" key="2">
    <source>
        <dbReference type="EMBL" id="MTV50160.1"/>
    </source>
</evidence>
<sequence length="178" mass="20382">MIEQKGQVDQLPKDIRGAFSELKIGKHLRQAGICKSNGFSCLYLFQVAFLLIFRHQTWHKLLQSSKGKLFPGKDAIYRFLNSPHYGWRKFLSSLSAERISAMKRLTSDKRVCCFIVDDSIFSRNRSKCVELLARVHDHAAGQFVRGFRMLTLGWSDGHSFLPIDFSLLSSQKVTNRIG</sequence>
<proteinExistence type="predicted"/>
<evidence type="ECO:0000313" key="3">
    <source>
        <dbReference type="Proteomes" id="UP000430670"/>
    </source>
</evidence>
<dbReference type="Proteomes" id="UP000430670">
    <property type="component" value="Unassembled WGS sequence"/>
</dbReference>
<dbReference type="Pfam" id="PF13546">
    <property type="entry name" value="DDE_5"/>
    <property type="match status" value="1"/>
</dbReference>
<dbReference type="InterPro" id="IPR012337">
    <property type="entry name" value="RNaseH-like_sf"/>
</dbReference>
<dbReference type="InterPro" id="IPR038721">
    <property type="entry name" value="IS701-like_DDE_dom"/>
</dbReference>
<name>A0A6I3SMF9_HELMO</name>
<dbReference type="RefSeq" id="WP_207708820.1">
    <property type="nucleotide sequence ID" value="NZ_WNKU01000019.1"/>
</dbReference>
<dbReference type="EMBL" id="WNKU01000019">
    <property type="protein sequence ID" value="MTV50160.1"/>
    <property type="molecule type" value="Genomic_DNA"/>
</dbReference>
<gene>
    <name evidence="2" type="ORF">GJ688_14375</name>
</gene>
<comment type="caution">
    <text evidence="2">The sequence shown here is derived from an EMBL/GenBank/DDBJ whole genome shotgun (WGS) entry which is preliminary data.</text>
</comment>
<feature type="non-terminal residue" evidence="2">
    <location>
        <position position="178"/>
    </location>
</feature>
<protein>
    <submittedName>
        <fullName evidence="2">IS4 family transposase</fullName>
    </submittedName>
</protein>
<evidence type="ECO:0000259" key="1">
    <source>
        <dbReference type="Pfam" id="PF13546"/>
    </source>
</evidence>
<keyword evidence="3" id="KW-1185">Reference proteome</keyword>